<dbReference type="GO" id="GO:0005509">
    <property type="term" value="F:calcium ion binding"/>
    <property type="evidence" value="ECO:0007669"/>
    <property type="project" value="InterPro"/>
</dbReference>
<protein>
    <submittedName>
        <fullName evidence="12 13">Uncharacterized protein LOC110983538 isoform X1</fullName>
    </submittedName>
</protein>
<dbReference type="InterPro" id="IPR006585">
    <property type="entry name" value="FTP1"/>
</dbReference>
<dbReference type="SMART" id="SM00179">
    <property type="entry name" value="EGF_CA"/>
    <property type="match status" value="6"/>
</dbReference>
<keyword evidence="6 8" id="KW-1015">Disulfide bond</keyword>
<dbReference type="Pfam" id="PF22633">
    <property type="entry name" value="F5_F8_type_C_2"/>
    <property type="match status" value="1"/>
</dbReference>
<feature type="domain" description="EGF-like" evidence="10">
    <location>
        <begin position="588"/>
        <end position="624"/>
    </location>
</feature>
<evidence type="ECO:0000256" key="8">
    <source>
        <dbReference type="PROSITE-ProRule" id="PRU00076"/>
    </source>
</evidence>
<feature type="disulfide bond" evidence="8">
    <location>
        <begin position="614"/>
        <end position="623"/>
    </location>
</feature>
<dbReference type="SUPFAM" id="SSF57196">
    <property type="entry name" value="EGF/Laminin"/>
    <property type="match status" value="3"/>
</dbReference>
<feature type="signal peptide" evidence="9">
    <location>
        <begin position="1"/>
        <end position="19"/>
    </location>
</feature>
<dbReference type="PROSITE" id="PS50026">
    <property type="entry name" value="EGF_3"/>
    <property type="match status" value="6"/>
</dbReference>
<comment type="caution">
    <text evidence="8">Lacks conserved residue(s) required for the propagation of feature annotation.</text>
</comment>
<keyword evidence="1 8" id="KW-0245">EGF-like domain</keyword>
<dbReference type="InterPro" id="IPR018097">
    <property type="entry name" value="EGF_Ca-bd_CS"/>
</dbReference>
<dbReference type="SUPFAM" id="SSF49785">
    <property type="entry name" value="Galactose-binding domain-like"/>
    <property type="match status" value="3"/>
</dbReference>
<evidence type="ECO:0000256" key="9">
    <source>
        <dbReference type="SAM" id="SignalP"/>
    </source>
</evidence>
<dbReference type="FunFam" id="2.10.25.10:FF:000123">
    <property type="entry name" value="Crumbs homolog 1 (Drosophila)"/>
    <property type="match status" value="3"/>
</dbReference>
<keyword evidence="11" id="KW-1185">Reference proteome</keyword>
<keyword evidence="5" id="KW-0106">Calcium</keyword>
<evidence type="ECO:0000259" key="10">
    <source>
        <dbReference type="PROSITE" id="PS50026"/>
    </source>
</evidence>
<evidence type="ECO:0000256" key="1">
    <source>
        <dbReference type="ARBA" id="ARBA00022536"/>
    </source>
</evidence>
<gene>
    <name evidence="12 13" type="primary">LOC110983538</name>
</gene>
<dbReference type="SUPFAM" id="SSF57184">
    <property type="entry name" value="Growth factor receptor domain"/>
    <property type="match status" value="1"/>
</dbReference>
<sequence>MARLFFLLVALSLAAFALAREERLNEVNRHLLELLKRLEGRQIEKPVEKISASNGEREVNLTGSRDVIVKQSSALPGWRLWLVADKAVDGRYSDSNFLGEDGKEYGGSCTITNSQKNPYWRAHFREEICISKVSILNRGDGFSERMTDAVVQFGYSPYRKLNANPTCGSPVTAEQAAVPGGTIEVECSEPMGGRFLTIGIPADNATLQLCEIRVWAIPMDQCPDEIKAETELDVERTSVGQSSIVGNEYSSRAALKVRDGQYNNSNLLGEGGEMYGGSCTITKAQKDPYWGMMSFKEYCFSKVWILNRGDGFSERLTGAVVRIGSEKSTDLNNNTACGSPVTAEQAAVPGGTIEVECSHPIKGFLTIIGIPADNATLQLCEVRAWVVPMAQCSPDFEECSSDPCQNGATCVDGINKFSCTCAAGFTGPLCESDIDECSSDPCQNGATCVDGINEFSCSCAAGFLGTLCADDVDECGSDPCLNGATCVDGVNEVSCTCAAGYLGVVCEIDTNECVSNPCQNGATCVDGINKVSCKCLEGFTRSVCETAVRKMDGCTTNPCKNGICIAYGVDGVKCACAPGYQGTICEINIDECSSNPCQNDAKCVDGINKVSCICASGFSGELCQIEQADGLPDNLPQLPQGFSLAGTKVETQTSYMQVNLITEYCIKKVIVHKSGDCTSNRLTGAVVRGGTSSTSLNNSVCGTPLTAQQVEIRRSTVDFVCDPPMTAKFVTVDIPLLRVSQKPLCEVTIEQATPGPC</sequence>
<dbReference type="RefSeq" id="XP_022098543.1">
    <property type="nucleotide sequence ID" value="XM_022242851.1"/>
</dbReference>
<feature type="chain" id="PRO_5044665639" evidence="9">
    <location>
        <begin position="20"/>
        <end position="757"/>
    </location>
</feature>
<dbReference type="InterPro" id="IPR000742">
    <property type="entry name" value="EGF"/>
</dbReference>
<dbReference type="InterPro" id="IPR008979">
    <property type="entry name" value="Galactose-bd-like_sf"/>
</dbReference>
<dbReference type="RefSeq" id="XP_022098542.1">
    <property type="nucleotide sequence ID" value="XM_022242850.1"/>
</dbReference>
<keyword evidence="3 9" id="KW-0732">Signal</keyword>
<evidence type="ECO:0000256" key="2">
    <source>
        <dbReference type="ARBA" id="ARBA00022723"/>
    </source>
</evidence>
<dbReference type="GeneID" id="110983538"/>
<reference evidence="12 13" key="1">
    <citation type="submission" date="2025-04" db="UniProtKB">
        <authorList>
            <consortium name="RefSeq"/>
        </authorList>
    </citation>
    <scope>IDENTIFICATION</scope>
</reference>
<accession>A0A8B7YYX0</accession>
<dbReference type="PROSITE" id="PS01186">
    <property type="entry name" value="EGF_2"/>
    <property type="match status" value="6"/>
</dbReference>
<feature type="disulfide bond" evidence="8">
    <location>
        <begin position="421"/>
        <end position="430"/>
    </location>
</feature>
<dbReference type="Proteomes" id="UP000694845">
    <property type="component" value="Unplaced"/>
</dbReference>
<dbReference type="Gene3D" id="2.10.25.10">
    <property type="entry name" value="Laminin"/>
    <property type="match status" value="6"/>
</dbReference>
<dbReference type="InterPro" id="IPR001881">
    <property type="entry name" value="EGF-like_Ca-bd_dom"/>
</dbReference>
<organism evidence="11 13">
    <name type="scientific">Acanthaster planci</name>
    <name type="common">Crown-of-thorns starfish</name>
    <dbReference type="NCBI Taxonomy" id="133434"/>
    <lineage>
        <taxon>Eukaryota</taxon>
        <taxon>Metazoa</taxon>
        <taxon>Echinodermata</taxon>
        <taxon>Eleutherozoa</taxon>
        <taxon>Asterozoa</taxon>
        <taxon>Asteroidea</taxon>
        <taxon>Valvatacea</taxon>
        <taxon>Valvatida</taxon>
        <taxon>Acanthasteridae</taxon>
        <taxon>Acanthaster</taxon>
    </lineage>
</organism>
<dbReference type="AlphaFoldDB" id="A0A8B7YYX0"/>
<dbReference type="InterPro" id="IPR051022">
    <property type="entry name" value="Notch_Cell-Fate_Det"/>
</dbReference>
<evidence type="ECO:0000313" key="12">
    <source>
        <dbReference type="RefSeq" id="XP_022098542.1"/>
    </source>
</evidence>
<feature type="domain" description="EGF-like" evidence="10">
    <location>
        <begin position="550"/>
        <end position="586"/>
    </location>
</feature>
<feature type="domain" description="EGF-like" evidence="10">
    <location>
        <begin position="395"/>
        <end position="431"/>
    </location>
</feature>
<feature type="disulfide bond" evidence="8">
    <location>
        <begin position="459"/>
        <end position="468"/>
    </location>
</feature>
<feature type="disulfide bond" evidence="8">
    <location>
        <begin position="554"/>
        <end position="564"/>
    </location>
</feature>
<feature type="disulfide bond" evidence="8">
    <location>
        <begin position="576"/>
        <end position="585"/>
    </location>
</feature>
<dbReference type="CDD" id="cd00054">
    <property type="entry name" value="EGF_CA"/>
    <property type="match status" value="5"/>
</dbReference>
<proteinExistence type="predicted"/>
<dbReference type="Gene3D" id="2.60.120.260">
    <property type="entry name" value="Galactose-binding domain-like"/>
    <property type="match status" value="3"/>
</dbReference>
<dbReference type="PROSITE" id="PS01187">
    <property type="entry name" value="EGF_CA"/>
    <property type="match status" value="1"/>
</dbReference>
<dbReference type="InterPro" id="IPR000152">
    <property type="entry name" value="EGF-type_Asp/Asn_hydroxyl_site"/>
</dbReference>
<dbReference type="PROSITE" id="PS00022">
    <property type="entry name" value="EGF_1"/>
    <property type="match status" value="5"/>
</dbReference>
<feature type="disulfide bond" evidence="8">
    <location>
        <begin position="497"/>
        <end position="506"/>
    </location>
</feature>
<evidence type="ECO:0000256" key="6">
    <source>
        <dbReference type="ARBA" id="ARBA00023157"/>
    </source>
</evidence>
<feature type="domain" description="EGF-like" evidence="10">
    <location>
        <begin position="509"/>
        <end position="545"/>
    </location>
</feature>
<keyword evidence="4" id="KW-0677">Repeat</keyword>
<evidence type="ECO:0000256" key="5">
    <source>
        <dbReference type="ARBA" id="ARBA00022837"/>
    </source>
</evidence>
<feature type="domain" description="EGF-like" evidence="10">
    <location>
        <begin position="433"/>
        <end position="469"/>
    </location>
</feature>
<evidence type="ECO:0000256" key="7">
    <source>
        <dbReference type="ARBA" id="ARBA00023180"/>
    </source>
</evidence>
<dbReference type="InterPro" id="IPR009030">
    <property type="entry name" value="Growth_fac_rcpt_cys_sf"/>
</dbReference>
<name>A0A8B7YYX0_ACAPL</name>
<dbReference type="OrthoDB" id="430340at2759"/>
<evidence type="ECO:0000256" key="3">
    <source>
        <dbReference type="ARBA" id="ARBA00022729"/>
    </source>
</evidence>
<dbReference type="Pfam" id="PF00008">
    <property type="entry name" value="EGF"/>
    <property type="match status" value="5"/>
</dbReference>
<dbReference type="PROSITE" id="PS00010">
    <property type="entry name" value="ASX_HYDROXYL"/>
    <property type="match status" value="2"/>
</dbReference>
<dbReference type="FunFam" id="2.10.25.10:FF:000472">
    <property type="entry name" value="Uncharacterized protein, isoform A"/>
    <property type="match status" value="1"/>
</dbReference>
<feature type="domain" description="EGF-like" evidence="10">
    <location>
        <begin position="471"/>
        <end position="507"/>
    </location>
</feature>
<dbReference type="FunFam" id="2.10.25.10:FF:000143">
    <property type="entry name" value="Protein crumbs 1"/>
    <property type="match status" value="1"/>
</dbReference>
<dbReference type="PANTHER" id="PTHR24049">
    <property type="entry name" value="CRUMBS FAMILY MEMBER"/>
    <property type="match status" value="1"/>
</dbReference>
<feature type="disulfide bond" evidence="8">
    <location>
        <begin position="535"/>
        <end position="544"/>
    </location>
</feature>
<dbReference type="SMART" id="SM00607">
    <property type="entry name" value="FTP"/>
    <property type="match status" value="3"/>
</dbReference>
<evidence type="ECO:0000313" key="13">
    <source>
        <dbReference type="RefSeq" id="XP_022098543.1"/>
    </source>
</evidence>
<keyword evidence="7" id="KW-0325">Glycoprotein</keyword>
<dbReference type="SMART" id="SM00181">
    <property type="entry name" value="EGF"/>
    <property type="match status" value="6"/>
</dbReference>
<dbReference type="KEGG" id="aplc:110983538"/>
<evidence type="ECO:0000313" key="11">
    <source>
        <dbReference type="Proteomes" id="UP000694845"/>
    </source>
</evidence>
<keyword evidence="2" id="KW-0479">Metal-binding</keyword>
<evidence type="ECO:0000256" key="4">
    <source>
        <dbReference type="ARBA" id="ARBA00022737"/>
    </source>
</evidence>